<evidence type="ECO:0000313" key="1">
    <source>
        <dbReference type="EMBL" id="MPN41051.1"/>
    </source>
</evidence>
<gene>
    <name evidence="1" type="ORF">SDC9_188591</name>
</gene>
<protein>
    <recommendedName>
        <fullName evidence="2">tRNA (Adenosine(37)-N6)-threonylcarbamoyltransferase complex dimerization subunit type 1 TsaB</fullName>
    </recommendedName>
</protein>
<dbReference type="EMBL" id="VSSQ01097862">
    <property type="protein sequence ID" value="MPN41051.1"/>
    <property type="molecule type" value="Genomic_DNA"/>
</dbReference>
<accession>A0A645HPS1</accession>
<proteinExistence type="predicted"/>
<evidence type="ECO:0008006" key="2">
    <source>
        <dbReference type="Google" id="ProtNLM"/>
    </source>
</evidence>
<name>A0A645HPS1_9ZZZZ</name>
<dbReference type="AlphaFoldDB" id="A0A645HPS1"/>
<reference evidence="1" key="1">
    <citation type="submission" date="2019-08" db="EMBL/GenBank/DDBJ databases">
        <authorList>
            <person name="Kucharzyk K."/>
            <person name="Murdoch R.W."/>
            <person name="Higgins S."/>
            <person name="Loffler F."/>
        </authorList>
    </citation>
    <scope>NUCLEOTIDE SEQUENCE</scope>
</reference>
<comment type="caution">
    <text evidence="1">The sequence shown here is derived from an EMBL/GenBank/DDBJ whole genome shotgun (WGS) entry which is preliminary data.</text>
</comment>
<sequence length="56" mass="6442">MYLTQQRALTVAQLALLKALNGHLEDSFDMAPFYLRKPQAEREYEKKLAGQTTETL</sequence>
<organism evidence="1">
    <name type="scientific">bioreactor metagenome</name>
    <dbReference type="NCBI Taxonomy" id="1076179"/>
    <lineage>
        <taxon>unclassified sequences</taxon>
        <taxon>metagenomes</taxon>
        <taxon>ecological metagenomes</taxon>
    </lineage>
</organism>